<dbReference type="InterPro" id="IPR011765">
    <property type="entry name" value="Pept_M16_N"/>
</dbReference>
<evidence type="ECO:0000256" key="4">
    <source>
        <dbReference type="ARBA" id="ARBA00022801"/>
    </source>
</evidence>
<evidence type="ECO:0000313" key="8">
    <source>
        <dbReference type="EMBL" id="CAD0107174.1"/>
    </source>
</evidence>
<reference evidence="8" key="1">
    <citation type="submission" date="2020-06" db="EMBL/GenBank/DDBJ databases">
        <authorList>
            <person name="Onetto C."/>
        </authorList>
    </citation>
    <scope>NUCLEOTIDE SEQUENCE</scope>
</reference>
<dbReference type="GO" id="GO:0005829">
    <property type="term" value="C:cytosol"/>
    <property type="evidence" value="ECO:0007669"/>
    <property type="project" value="TreeGrafter"/>
</dbReference>
<keyword evidence="3" id="KW-0479">Metal-binding</keyword>
<keyword evidence="2" id="KW-0645">Protease</keyword>
<evidence type="ECO:0000256" key="5">
    <source>
        <dbReference type="ARBA" id="ARBA00022833"/>
    </source>
</evidence>
<evidence type="ECO:0000256" key="3">
    <source>
        <dbReference type="ARBA" id="ARBA00022723"/>
    </source>
</evidence>
<gene>
    <name evidence="8" type="ORF">AWRI4620_LOCUS1429</name>
</gene>
<dbReference type="GO" id="GO:0046872">
    <property type="term" value="F:metal ion binding"/>
    <property type="evidence" value="ECO:0007669"/>
    <property type="project" value="UniProtKB-KW"/>
</dbReference>
<sequence length="100" mass="10806">MSLPLPQRSASTRASVLTDGMEKPLLDNRTYRVVRLPNDLEALLIHDPDTDKASAAMDVNIGSFSDADDMPGMAHAVEHLLFMGTEKVSRAAVATLRDVG</sequence>
<organism evidence="8 9">
    <name type="scientific">Aureobasidium uvarum</name>
    <dbReference type="NCBI Taxonomy" id="2773716"/>
    <lineage>
        <taxon>Eukaryota</taxon>
        <taxon>Fungi</taxon>
        <taxon>Dikarya</taxon>
        <taxon>Ascomycota</taxon>
        <taxon>Pezizomycotina</taxon>
        <taxon>Dothideomycetes</taxon>
        <taxon>Dothideomycetidae</taxon>
        <taxon>Dothideales</taxon>
        <taxon>Saccotheciaceae</taxon>
        <taxon>Aureobasidium</taxon>
    </lineage>
</organism>
<dbReference type="Proteomes" id="UP000745764">
    <property type="component" value="Unassembled WGS sequence"/>
</dbReference>
<evidence type="ECO:0000313" key="9">
    <source>
        <dbReference type="Proteomes" id="UP000745764"/>
    </source>
</evidence>
<evidence type="ECO:0000256" key="2">
    <source>
        <dbReference type="ARBA" id="ARBA00022670"/>
    </source>
</evidence>
<dbReference type="GO" id="GO:0004222">
    <property type="term" value="F:metalloendopeptidase activity"/>
    <property type="evidence" value="ECO:0007669"/>
    <property type="project" value="TreeGrafter"/>
</dbReference>
<dbReference type="SUPFAM" id="SSF63411">
    <property type="entry name" value="LuxS/MPP-like metallohydrolase"/>
    <property type="match status" value="1"/>
</dbReference>
<comment type="similarity">
    <text evidence="1">Belongs to the peptidase M16 family.</text>
</comment>
<dbReference type="PANTHER" id="PTHR43690:SF18">
    <property type="entry name" value="INSULIN-DEGRADING ENZYME-RELATED"/>
    <property type="match status" value="1"/>
</dbReference>
<feature type="domain" description="Peptidase M16 N-terminal" evidence="7">
    <location>
        <begin position="43"/>
        <end position="94"/>
    </location>
</feature>
<dbReference type="PANTHER" id="PTHR43690">
    <property type="entry name" value="NARDILYSIN"/>
    <property type="match status" value="1"/>
</dbReference>
<dbReference type="EMBL" id="CAINUL010000002">
    <property type="protein sequence ID" value="CAD0107174.1"/>
    <property type="molecule type" value="Genomic_DNA"/>
</dbReference>
<dbReference type="AlphaFoldDB" id="A0A9N8K8U8"/>
<proteinExistence type="inferred from homology"/>
<dbReference type="GO" id="GO:0051603">
    <property type="term" value="P:proteolysis involved in protein catabolic process"/>
    <property type="evidence" value="ECO:0007669"/>
    <property type="project" value="TreeGrafter"/>
</dbReference>
<dbReference type="GO" id="GO:0043171">
    <property type="term" value="P:peptide catabolic process"/>
    <property type="evidence" value="ECO:0007669"/>
    <property type="project" value="TreeGrafter"/>
</dbReference>
<dbReference type="Pfam" id="PF00675">
    <property type="entry name" value="Peptidase_M16"/>
    <property type="match status" value="1"/>
</dbReference>
<protein>
    <recommendedName>
        <fullName evidence="7">Peptidase M16 N-terminal domain-containing protein</fullName>
    </recommendedName>
</protein>
<dbReference type="Gene3D" id="3.30.830.10">
    <property type="entry name" value="Metalloenzyme, LuxS/M16 peptidase-like"/>
    <property type="match status" value="1"/>
</dbReference>
<evidence type="ECO:0000256" key="1">
    <source>
        <dbReference type="ARBA" id="ARBA00007261"/>
    </source>
</evidence>
<keyword evidence="6" id="KW-0482">Metalloprotease</keyword>
<evidence type="ECO:0000259" key="7">
    <source>
        <dbReference type="Pfam" id="PF00675"/>
    </source>
</evidence>
<keyword evidence="9" id="KW-1185">Reference proteome</keyword>
<dbReference type="GO" id="GO:0005739">
    <property type="term" value="C:mitochondrion"/>
    <property type="evidence" value="ECO:0007669"/>
    <property type="project" value="TreeGrafter"/>
</dbReference>
<dbReference type="InterPro" id="IPR050626">
    <property type="entry name" value="Peptidase_M16"/>
</dbReference>
<accession>A0A9N8K8U8</accession>
<dbReference type="InterPro" id="IPR011249">
    <property type="entry name" value="Metalloenz_LuxS/M16"/>
</dbReference>
<comment type="caution">
    <text evidence="8">The sequence shown here is derived from an EMBL/GenBank/DDBJ whole genome shotgun (WGS) entry which is preliminary data.</text>
</comment>
<keyword evidence="5" id="KW-0862">Zinc</keyword>
<dbReference type="OrthoDB" id="3872245at2759"/>
<evidence type="ECO:0000256" key="6">
    <source>
        <dbReference type="ARBA" id="ARBA00023049"/>
    </source>
</evidence>
<name>A0A9N8K8U8_9PEZI</name>
<keyword evidence="4" id="KW-0378">Hydrolase</keyword>